<dbReference type="SMART" id="SM00471">
    <property type="entry name" value="HDc"/>
    <property type="match status" value="1"/>
</dbReference>
<evidence type="ECO:0000259" key="1">
    <source>
        <dbReference type="PROSITE" id="PS51831"/>
    </source>
</evidence>
<comment type="caution">
    <text evidence="2">The sequence shown here is derived from an EMBL/GenBank/DDBJ whole genome shotgun (WGS) entry which is preliminary data.</text>
</comment>
<keyword evidence="3" id="KW-1185">Reference proteome</keyword>
<dbReference type="Gene3D" id="1.10.3210.50">
    <property type="match status" value="1"/>
</dbReference>
<dbReference type="Pfam" id="PF01966">
    <property type="entry name" value="HD"/>
    <property type="match status" value="1"/>
</dbReference>
<dbReference type="SUPFAM" id="SSF109604">
    <property type="entry name" value="HD-domain/PDEase-like"/>
    <property type="match status" value="1"/>
</dbReference>
<accession>A0A8J3N356</accession>
<dbReference type="Proteomes" id="UP000597444">
    <property type="component" value="Unassembled WGS sequence"/>
</dbReference>
<dbReference type="InterPro" id="IPR003607">
    <property type="entry name" value="HD/PDEase_dom"/>
</dbReference>
<protein>
    <submittedName>
        <fullName evidence="2">Phosphohydrolase</fullName>
    </submittedName>
</protein>
<dbReference type="InterPro" id="IPR006674">
    <property type="entry name" value="HD_domain"/>
</dbReference>
<evidence type="ECO:0000313" key="2">
    <source>
        <dbReference type="EMBL" id="GHO94013.1"/>
    </source>
</evidence>
<sequence>METVFNESGVLAQVYEEIQQRFSGIEDLAHGWEHVQRVYHLALSIAEREEADRFIVGMAALTHDLGRTAPQEQAGHHADLSVQLATDLMNTYAVPVDKQQAILHAIIAHSFSRGVPPQTLEAHVVRDADRLDGLGAIGIMRWAMTGIVLQTSETRSYHPDDPFAEKHIPDDKRYVLDHFYAKLLKLEKTMETETARAMAAQRTAFMRTYLHQLRQELEATK</sequence>
<dbReference type="AlphaFoldDB" id="A0A8J3N356"/>
<dbReference type="CDD" id="cd00077">
    <property type="entry name" value="HDc"/>
    <property type="match status" value="1"/>
</dbReference>
<dbReference type="PANTHER" id="PTHR33594:SF1">
    <property type="entry name" value="HD_PDEASE DOMAIN-CONTAINING PROTEIN"/>
    <property type="match status" value="1"/>
</dbReference>
<name>A0A8J3N356_9CHLR</name>
<proteinExistence type="predicted"/>
<gene>
    <name evidence="2" type="ORF">KSF_040610</name>
</gene>
<feature type="domain" description="HD" evidence="1">
    <location>
        <begin position="31"/>
        <end position="134"/>
    </location>
</feature>
<dbReference type="PANTHER" id="PTHR33594">
    <property type="entry name" value="SUPERFAMILY HYDROLASE, PUTATIVE (AFU_ORTHOLOGUE AFUA_1G03035)-RELATED"/>
    <property type="match status" value="1"/>
</dbReference>
<dbReference type="PROSITE" id="PS51831">
    <property type="entry name" value="HD"/>
    <property type="match status" value="1"/>
</dbReference>
<reference evidence="2" key="1">
    <citation type="submission" date="2020-10" db="EMBL/GenBank/DDBJ databases">
        <title>Taxonomic study of unclassified bacteria belonging to the class Ktedonobacteria.</title>
        <authorList>
            <person name="Yabe S."/>
            <person name="Wang C.M."/>
            <person name="Zheng Y."/>
            <person name="Sakai Y."/>
            <person name="Cavaletti L."/>
            <person name="Monciardini P."/>
            <person name="Donadio S."/>
        </authorList>
    </citation>
    <scope>NUCLEOTIDE SEQUENCE</scope>
    <source>
        <strain evidence="2">ID150040</strain>
    </source>
</reference>
<dbReference type="RefSeq" id="WP_220204775.1">
    <property type="nucleotide sequence ID" value="NZ_BNJK01000001.1"/>
</dbReference>
<dbReference type="EMBL" id="BNJK01000001">
    <property type="protein sequence ID" value="GHO94013.1"/>
    <property type="molecule type" value="Genomic_DNA"/>
</dbReference>
<evidence type="ECO:0000313" key="3">
    <source>
        <dbReference type="Proteomes" id="UP000597444"/>
    </source>
</evidence>
<organism evidence="2 3">
    <name type="scientific">Reticulibacter mediterranei</name>
    <dbReference type="NCBI Taxonomy" id="2778369"/>
    <lineage>
        <taxon>Bacteria</taxon>
        <taxon>Bacillati</taxon>
        <taxon>Chloroflexota</taxon>
        <taxon>Ktedonobacteria</taxon>
        <taxon>Ktedonobacterales</taxon>
        <taxon>Reticulibacteraceae</taxon>
        <taxon>Reticulibacter</taxon>
    </lineage>
</organism>